<evidence type="ECO:0000313" key="5">
    <source>
        <dbReference type="Proteomes" id="UP000325255"/>
    </source>
</evidence>
<dbReference type="AlphaFoldDB" id="A0A5M6ISW3"/>
<keyword evidence="5" id="KW-1185">Reference proteome</keyword>
<sequence length="233" mass="24586">MRRTGVLLALTAATLSAEASGQTRPGSFISMQIGPNLVTYRTIQGVQLPSATGSGRGTNLGFEPGIAGTVAAGQAFGDGLRAELEASVRSDGFAGSPRATGTELKLGVMANLYYDFDVSRLGLSGMVPYLGGGIGWMRTRWNDVRLSGQGLLLEMNDSVDSLALQGMTGAAFPITDSLSLTTEYRFTALPMDQKFATRLTSMAGTATPMMKITGENNHAVLLGMRYSFGNLLR</sequence>
<dbReference type="SUPFAM" id="SSF56925">
    <property type="entry name" value="OMPA-like"/>
    <property type="match status" value="1"/>
</dbReference>
<feature type="chain" id="PRO_5024451646" evidence="2">
    <location>
        <begin position="20"/>
        <end position="233"/>
    </location>
</feature>
<name>A0A5M6ISW3_9PROT</name>
<feature type="signal peptide" evidence="2">
    <location>
        <begin position="1"/>
        <end position="19"/>
    </location>
</feature>
<evidence type="ECO:0000256" key="1">
    <source>
        <dbReference type="ARBA" id="ARBA00022729"/>
    </source>
</evidence>
<feature type="domain" description="Outer membrane protein beta-barrel" evidence="3">
    <location>
        <begin position="7"/>
        <end position="189"/>
    </location>
</feature>
<gene>
    <name evidence="4" type="ORF">F1189_15235</name>
</gene>
<evidence type="ECO:0000256" key="2">
    <source>
        <dbReference type="SAM" id="SignalP"/>
    </source>
</evidence>
<dbReference type="OrthoDB" id="189250at2"/>
<dbReference type="Proteomes" id="UP000325255">
    <property type="component" value="Unassembled WGS sequence"/>
</dbReference>
<dbReference type="EMBL" id="VWPK01000022">
    <property type="protein sequence ID" value="KAA5611301.1"/>
    <property type="molecule type" value="Genomic_DNA"/>
</dbReference>
<dbReference type="RefSeq" id="WP_150041679.1">
    <property type="nucleotide sequence ID" value="NZ_OW485601.1"/>
</dbReference>
<evidence type="ECO:0000313" key="4">
    <source>
        <dbReference type="EMBL" id="KAA5611301.1"/>
    </source>
</evidence>
<accession>A0A5M6ISW3</accession>
<keyword evidence="1 2" id="KW-0732">Signal</keyword>
<dbReference type="Gene3D" id="2.40.160.20">
    <property type="match status" value="1"/>
</dbReference>
<comment type="caution">
    <text evidence="4">The sequence shown here is derived from an EMBL/GenBank/DDBJ whole genome shotgun (WGS) entry which is preliminary data.</text>
</comment>
<organism evidence="4 5">
    <name type="scientific">Rhodovastum atsumiense</name>
    <dbReference type="NCBI Taxonomy" id="504468"/>
    <lineage>
        <taxon>Bacteria</taxon>
        <taxon>Pseudomonadati</taxon>
        <taxon>Pseudomonadota</taxon>
        <taxon>Alphaproteobacteria</taxon>
        <taxon>Acetobacterales</taxon>
        <taxon>Acetobacteraceae</taxon>
        <taxon>Rhodovastum</taxon>
    </lineage>
</organism>
<dbReference type="InterPro" id="IPR027385">
    <property type="entry name" value="Beta-barrel_OMP"/>
</dbReference>
<evidence type="ECO:0000259" key="3">
    <source>
        <dbReference type="Pfam" id="PF13505"/>
    </source>
</evidence>
<dbReference type="InterPro" id="IPR011250">
    <property type="entry name" value="OMP/PagP_B-barrel"/>
</dbReference>
<dbReference type="Pfam" id="PF13505">
    <property type="entry name" value="OMP_b-brl"/>
    <property type="match status" value="1"/>
</dbReference>
<protein>
    <submittedName>
        <fullName evidence="4">Porin family protein</fullName>
    </submittedName>
</protein>
<reference evidence="4 5" key="1">
    <citation type="submission" date="2019-09" db="EMBL/GenBank/DDBJ databases">
        <title>Genome sequence of Rhodovastum atsumiense, a diverse member of the Acetobacteraceae family of non-sulfur purple photosynthetic bacteria.</title>
        <authorList>
            <person name="Meyer T."/>
            <person name="Kyndt J."/>
        </authorList>
    </citation>
    <scope>NUCLEOTIDE SEQUENCE [LARGE SCALE GENOMIC DNA]</scope>
    <source>
        <strain evidence="4 5">DSM 21279</strain>
    </source>
</reference>
<proteinExistence type="predicted"/>